<comment type="caution">
    <text evidence="1">The sequence shown here is derived from an EMBL/GenBank/DDBJ whole genome shotgun (WGS) entry which is preliminary data.</text>
</comment>
<evidence type="ECO:0000313" key="1">
    <source>
        <dbReference type="EMBL" id="PBQ23866.1"/>
    </source>
</evidence>
<evidence type="ECO:0000313" key="2">
    <source>
        <dbReference type="Proteomes" id="UP000217918"/>
    </source>
</evidence>
<accession>A0A2A3TZ09</accession>
<proteinExistence type="predicted"/>
<name>A0A2A3TZ09_LEVBR</name>
<dbReference type="Proteomes" id="UP000217918">
    <property type="component" value="Unassembled WGS sequence"/>
</dbReference>
<dbReference type="EMBL" id="NVYO01000001">
    <property type="protein sequence ID" value="PBQ23866.1"/>
    <property type="molecule type" value="Genomic_DNA"/>
</dbReference>
<reference evidence="1 2" key="1">
    <citation type="submission" date="2017-09" db="EMBL/GenBank/DDBJ databases">
        <title>Genome sequence of Lactobacillus brevis D7.</title>
        <authorList>
            <person name="Kwon M.-S."/>
            <person name="Lim S.K."/>
            <person name="Choi H.-J."/>
        </authorList>
    </citation>
    <scope>NUCLEOTIDE SEQUENCE [LARGE SCALE GENOMIC DNA]</scope>
    <source>
        <strain evidence="1 2">D7</strain>
    </source>
</reference>
<protein>
    <submittedName>
        <fullName evidence="1">Uncharacterized protein</fullName>
    </submittedName>
</protein>
<gene>
    <name evidence="1" type="ORF">CNR29_07485</name>
</gene>
<dbReference type="AlphaFoldDB" id="A0A2A3TZ09"/>
<sequence length="71" mass="8148">MDVVKVHTSSRFQPKAVIVSNLAELDDIKSDLFKEVQLLAENDRLSNDEIDRLYSISDELVAWSPNLEEEE</sequence>
<dbReference type="RefSeq" id="WP_096110090.1">
    <property type="nucleotide sequence ID" value="NZ_CP050541.1"/>
</dbReference>
<organism evidence="1 2">
    <name type="scientific">Levilactobacillus brevis</name>
    <name type="common">Lactobacillus brevis</name>
    <dbReference type="NCBI Taxonomy" id="1580"/>
    <lineage>
        <taxon>Bacteria</taxon>
        <taxon>Bacillati</taxon>
        <taxon>Bacillota</taxon>
        <taxon>Bacilli</taxon>
        <taxon>Lactobacillales</taxon>
        <taxon>Lactobacillaceae</taxon>
        <taxon>Levilactobacillus</taxon>
    </lineage>
</organism>